<comment type="caution">
    <text evidence="2">The sequence shown here is derived from an EMBL/GenBank/DDBJ whole genome shotgun (WGS) entry which is preliminary data.</text>
</comment>
<evidence type="ECO:0000313" key="3">
    <source>
        <dbReference type="Proteomes" id="UP000030008"/>
    </source>
</evidence>
<reference evidence="2 3" key="1">
    <citation type="submission" date="2014-08" db="EMBL/GenBank/DDBJ databases">
        <title>Clostridium innocuum, an unnegligible vancomycin-resistant pathogen causing extra-intestinal infections.</title>
        <authorList>
            <person name="Feng Y."/>
            <person name="Chiu C.-H."/>
        </authorList>
    </citation>
    <scope>NUCLEOTIDE SEQUENCE [LARGE SCALE GENOMIC DNA]</scope>
    <source>
        <strain evidence="2 3">AN88</strain>
    </source>
</reference>
<dbReference type="Proteomes" id="UP000030008">
    <property type="component" value="Unassembled WGS sequence"/>
</dbReference>
<dbReference type="GO" id="GO:0016787">
    <property type="term" value="F:hydrolase activity"/>
    <property type="evidence" value="ECO:0007669"/>
    <property type="project" value="UniProtKB-KW"/>
</dbReference>
<name>A0A099I4H8_CLOIN</name>
<sequence length="312" mass="35267">MTTTLQEYSFISDADALEISVLRCTPAGRPRAIIQLVHGMAEHKERYMDFMQYLGELGYLCVLHDHRGHGKSIRGEDDLGYMGTTKAAALIEDIRQLNAQLHREYPSLKIYMFGHSMGSLAVRAYLKRYDDTIDALIVCGSPSKNPAAGAGKLLCKLMKCMKGAHYRSPLIQKMAFGNHCDGFAEEGSDNVWLCSDMEVVRAYDHDPLCGYTFTLNGFENLFSLMQDVYERKNWTLRNRTLPIRFIAGSEDPCIISRGKFQEAAGLLREVGYSDVSARLFDGMRHEILNEPDHLLVYEDVSAFLLKVEEKNT</sequence>
<evidence type="ECO:0000259" key="1">
    <source>
        <dbReference type="Pfam" id="PF12146"/>
    </source>
</evidence>
<dbReference type="AlphaFoldDB" id="A0A099I4H8"/>
<dbReference type="InterPro" id="IPR051044">
    <property type="entry name" value="MAG_DAG_Lipase"/>
</dbReference>
<dbReference type="InterPro" id="IPR022742">
    <property type="entry name" value="Hydrolase_4"/>
</dbReference>
<dbReference type="Gene3D" id="3.40.50.1820">
    <property type="entry name" value="alpha/beta hydrolase"/>
    <property type="match status" value="1"/>
</dbReference>
<feature type="domain" description="Serine aminopeptidase S33" evidence="1">
    <location>
        <begin position="29"/>
        <end position="292"/>
    </location>
</feature>
<dbReference type="EMBL" id="JQIF01000097">
    <property type="protein sequence ID" value="KGJ51773.1"/>
    <property type="molecule type" value="Genomic_DNA"/>
</dbReference>
<keyword evidence="2" id="KW-0378">Hydrolase</keyword>
<dbReference type="PANTHER" id="PTHR11614">
    <property type="entry name" value="PHOSPHOLIPASE-RELATED"/>
    <property type="match status" value="1"/>
</dbReference>
<organism evidence="2 3">
    <name type="scientific">Clostridium innocuum</name>
    <dbReference type="NCBI Taxonomy" id="1522"/>
    <lineage>
        <taxon>Bacteria</taxon>
        <taxon>Bacillati</taxon>
        <taxon>Bacillota</taxon>
        <taxon>Clostridia</taxon>
        <taxon>Eubacteriales</taxon>
        <taxon>Clostridiaceae</taxon>
        <taxon>Clostridium</taxon>
    </lineage>
</organism>
<proteinExistence type="predicted"/>
<dbReference type="RefSeq" id="WP_044907324.1">
    <property type="nucleotide sequence ID" value="NZ_JQIF01000097.1"/>
</dbReference>
<dbReference type="InterPro" id="IPR029058">
    <property type="entry name" value="AB_hydrolase_fold"/>
</dbReference>
<protein>
    <submittedName>
        <fullName evidence="2">Alpha/beta hydrolase</fullName>
    </submittedName>
</protein>
<dbReference type="SUPFAM" id="SSF53474">
    <property type="entry name" value="alpha/beta-Hydrolases"/>
    <property type="match status" value="1"/>
</dbReference>
<dbReference type="Pfam" id="PF12146">
    <property type="entry name" value="Hydrolase_4"/>
    <property type="match status" value="1"/>
</dbReference>
<gene>
    <name evidence="2" type="ORF">CIAN88_18625</name>
</gene>
<evidence type="ECO:0000313" key="2">
    <source>
        <dbReference type="EMBL" id="KGJ51773.1"/>
    </source>
</evidence>
<accession>A0A099I4H8</accession>